<gene>
    <name evidence="2" type="ORF">DFR30_1153</name>
</gene>
<accession>A0A4R1HEW7</accession>
<dbReference type="AlphaFoldDB" id="A0A4R1HEW7"/>
<organism evidence="2 3">
    <name type="scientific">Thiogranum longum</name>
    <dbReference type="NCBI Taxonomy" id="1537524"/>
    <lineage>
        <taxon>Bacteria</taxon>
        <taxon>Pseudomonadati</taxon>
        <taxon>Pseudomonadota</taxon>
        <taxon>Gammaproteobacteria</taxon>
        <taxon>Chromatiales</taxon>
        <taxon>Ectothiorhodospiraceae</taxon>
        <taxon>Thiogranum</taxon>
    </lineage>
</organism>
<feature type="compositionally biased region" description="Polar residues" evidence="1">
    <location>
        <begin position="7"/>
        <end position="19"/>
    </location>
</feature>
<dbReference type="Proteomes" id="UP000295707">
    <property type="component" value="Unassembled WGS sequence"/>
</dbReference>
<dbReference type="EMBL" id="SMFX01000001">
    <property type="protein sequence ID" value="TCK17899.1"/>
    <property type="molecule type" value="Genomic_DNA"/>
</dbReference>
<name>A0A4R1HEW7_9GAMM</name>
<feature type="region of interest" description="Disordered" evidence="1">
    <location>
        <begin position="1"/>
        <end position="24"/>
    </location>
</feature>
<dbReference type="RefSeq" id="WP_132971737.1">
    <property type="nucleotide sequence ID" value="NZ_SMFX01000001.1"/>
</dbReference>
<protein>
    <submittedName>
        <fullName evidence="2">Uncharacterized protein</fullName>
    </submittedName>
</protein>
<evidence type="ECO:0000313" key="3">
    <source>
        <dbReference type="Proteomes" id="UP000295707"/>
    </source>
</evidence>
<keyword evidence="3" id="KW-1185">Reference proteome</keyword>
<evidence type="ECO:0000256" key="1">
    <source>
        <dbReference type="SAM" id="MobiDB-lite"/>
    </source>
</evidence>
<comment type="caution">
    <text evidence="2">The sequence shown here is derived from an EMBL/GenBank/DDBJ whole genome shotgun (WGS) entry which is preliminary data.</text>
</comment>
<reference evidence="2 3" key="1">
    <citation type="submission" date="2019-03" db="EMBL/GenBank/DDBJ databases">
        <title>Genomic Encyclopedia of Type Strains, Phase IV (KMG-IV): sequencing the most valuable type-strain genomes for metagenomic binning, comparative biology and taxonomic classification.</title>
        <authorList>
            <person name="Goeker M."/>
        </authorList>
    </citation>
    <scope>NUCLEOTIDE SEQUENCE [LARGE SCALE GENOMIC DNA]</scope>
    <source>
        <strain evidence="2 3">DSM 19610</strain>
    </source>
</reference>
<proteinExistence type="predicted"/>
<evidence type="ECO:0000313" key="2">
    <source>
        <dbReference type="EMBL" id="TCK17899.1"/>
    </source>
</evidence>
<sequence>MDVTRLPSASYTRPVTSPASAGAHAGFTSVVEPVGVANESNRVDNERPARVVQGELLERHRSSYQSTRAFVNEHNLDHSRPADQSGISSLKSRSALFQYANNIRPESLSDLTQGRSVNYFV</sequence>